<name>A0ABT8NFI4_9BACL</name>
<proteinExistence type="predicted"/>
<sequence length="89" mass="10211">MGLFRLLFMEKKCLVHSAFGNEPYFKAANQLSEHGISYDVVRKSNYSVFGGGQEGAMPFARTTSEISNTQYDFYVKKEDEHRAEQALRH</sequence>
<gene>
    <name evidence="1" type="ORF">QWY13_12180</name>
</gene>
<keyword evidence="2" id="KW-1185">Reference proteome</keyword>
<organism evidence="1 2">
    <name type="scientific">Planococcus shenhongbingii</name>
    <dbReference type="NCBI Taxonomy" id="3058398"/>
    <lineage>
        <taxon>Bacteria</taxon>
        <taxon>Bacillati</taxon>
        <taxon>Bacillota</taxon>
        <taxon>Bacilli</taxon>
        <taxon>Bacillales</taxon>
        <taxon>Caryophanaceae</taxon>
        <taxon>Planococcus</taxon>
    </lineage>
</organism>
<dbReference type="RefSeq" id="WP_301856829.1">
    <property type="nucleotide sequence ID" value="NZ_JAUJWU010000003.1"/>
</dbReference>
<comment type="caution">
    <text evidence="1">The sequence shown here is derived from an EMBL/GenBank/DDBJ whole genome shotgun (WGS) entry which is preliminary data.</text>
</comment>
<evidence type="ECO:0000313" key="2">
    <source>
        <dbReference type="Proteomes" id="UP001172142"/>
    </source>
</evidence>
<accession>A0ABT8NFI4</accession>
<dbReference type="EMBL" id="JAUJWU010000003">
    <property type="protein sequence ID" value="MDN7246245.1"/>
    <property type="molecule type" value="Genomic_DNA"/>
</dbReference>
<evidence type="ECO:0008006" key="3">
    <source>
        <dbReference type="Google" id="ProtNLM"/>
    </source>
</evidence>
<reference evidence="1 2" key="1">
    <citation type="submission" date="2023-07" db="EMBL/GenBank/DDBJ databases">
        <title>Novel species in genus Planococcus.</title>
        <authorList>
            <person name="Ning S."/>
        </authorList>
    </citation>
    <scope>NUCLEOTIDE SEQUENCE [LARGE SCALE GENOMIC DNA]</scope>
    <source>
        <strain evidence="1 2">N017</strain>
    </source>
</reference>
<dbReference type="Proteomes" id="UP001172142">
    <property type="component" value="Unassembled WGS sequence"/>
</dbReference>
<evidence type="ECO:0000313" key="1">
    <source>
        <dbReference type="EMBL" id="MDN7246245.1"/>
    </source>
</evidence>
<protein>
    <recommendedName>
        <fullName evidence="3">DUF2007 domain-containing protein</fullName>
    </recommendedName>
</protein>